<gene>
    <name evidence="1" type="ORF">MRATA1EN1_LOCUS27850</name>
</gene>
<dbReference type="Proteomes" id="UP001176941">
    <property type="component" value="Chromosome 8"/>
</dbReference>
<sequence length="176" mass="19001">MNFWLRISGKTVLIMQTPKFGEEHIRFLRGISRDWNSGSGFQGGSVMLFPAWCEGAPATRSLSGIPTPAQRHAACPPGGGLATGQLDSVCLVSGPDTAVQRQCAVHKPSLLPLVVPNKLLTILQGRSLKSTCVKSAQLPRDNELALPWFFTALGQESVIILCIRGWLGVLETAWGH</sequence>
<proteinExistence type="predicted"/>
<keyword evidence="2" id="KW-1185">Reference proteome</keyword>
<reference evidence="1" key="1">
    <citation type="submission" date="2023-04" db="EMBL/GenBank/DDBJ databases">
        <authorList>
            <consortium name="ELIXIR-Norway"/>
        </authorList>
    </citation>
    <scope>NUCLEOTIDE SEQUENCE [LARGE SCALE GENOMIC DNA]</scope>
</reference>
<name>A0ABN8ZZC3_RANTA</name>
<organism evidence="1 2">
    <name type="scientific">Rangifer tarandus platyrhynchus</name>
    <name type="common">Svalbard reindeer</name>
    <dbReference type="NCBI Taxonomy" id="3082113"/>
    <lineage>
        <taxon>Eukaryota</taxon>
        <taxon>Metazoa</taxon>
        <taxon>Chordata</taxon>
        <taxon>Craniata</taxon>
        <taxon>Vertebrata</taxon>
        <taxon>Euteleostomi</taxon>
        <taxon>Mammalia</taxon>
        <taxon>Eutheria</taxon>
        <taxon>Laurasiatheria</taxon>
        <taxon>Artiodactyla</taxon>
        <taxon>Ruminantia</taxon>
        <taxon>Pecora</taxon>
        <taxon>Cervidae</taxon>
        <taxon>Odocoileinae</taxon>
        <taxon>Rangifer</taxon>
    </lineage>
</organism>
<evidence type="ECO:0000313" key="1">
    <source>
        <dbReference type="EMBL" id="CAI9178888.1"/>
    </source>
</evidence>
<accession>A0ABN8ZZC3</accession>
<protein>
    <submittedName>
        <fullName evidence="1">Uncharacterized protein</fullName>
    </submittedName>
</protein>
<evidence type="ECO:0000313" key="2">
    <source>
        <dbReference type="Proteomes" id="UP001176941"/>
    </source>
</evidence>
<dbReference type="EMBL" id="OX459944">
    <property type="protein sequence ID" value="CAI9178888.1"/>
    <property type="molecule type" value="Genomic_DNA"/>
</dbReference>